<protein>
    <recommendedName>
        <fullName evidence="3">YqeG family HAD IIIA-type phosphatase</fullName>
    </recommendedName>
</protein>
<gene>
    <name evidence="1" type="ORF">C1752_01064</name>
</gene>
<comment type="caution">
    <text evidence="1">The sequence shown here is derived from an EMBL/GenBank/DDBJ whole genome shotgun (WGS) entry which is preliminary data.</text>
</comment>
<organism evidence="1 2">
    <name type="scientific">Acaryochloris thomasi RCC1774</name>
    <dbReference type="NCBI Taxonomy" id="1764569"/>
    <lineage>
        <taxon>Bacteria</taxon>
        <taxon>Bacillati</taxon>
        <taxon>Cyanobacteriota</taxon>
        <taxon>Cyanophyceae</taxon>
        <taxon>Acaryochloridales</taxon>
        <taxon>Acaryochloridaceae</taxon>
        <taxon>Acaryochloris</taxon>
        <taxon>Acaryochloris thomasi</taxon>
    </lineage>
</organism>
<evidence type="ECO:0000313" key="1">
    <source>
        <dbReference type="EMBL" id="PZD74825.1"/>
    </source>
</evidence>
<dbReference type="NCBIfam" id="TIGR01662">
    <property type="entry name" value="HAD-SF-IIIA"/>
    <property type="match status" value="1"/>
</dbReference>
<sequence>MYSPGFVSLLQPDLVLGGRVLELTPERLKRLGLRGLVLDVDDTIVSTKERDLSPDFLSWLTEINQAVQVSLVSNNINRSRISRIADSLDLPYAFGAAKPSRRKLRPVVTQMALPFEQVAMVGDRILTDVVAGNRLGMFTILVDPVAKASLLRTLELRVFRSLGSATETPTQ</sequence>
<dbReference type="Gene3D" id="3.40.50.1000">
    <property type="entry name" value="HAD superfamily/HAD-like"/>
    <property type="match status" value="1"/>
</dbReference>
<dbReference type="Proteomes" id="UP000248857">
    <property type="component" value="Unassembled WGS sequence"/>
</dbReference>
<dbReference type="OrthoDB" id="9787572at2"/>
<evidence type="ECO:0008006" key="3">
    <source>
        <dbReference type="Google" id="ProtNLM"/>
    </source>
</evidence>
<dbReference type="InterPro" id="IPR006549">
    <property type="entry name" value="HAD-SF_hydro_IIIA"/>
</dbReference>
<dbReference type="Pfam" id="PF13242">
    <property type="entry name" value="Hydrolase_like"/>
    <property type="match status" value="1"/>
</dbReference>
<dbReference type="NCBIfam" id="TIGR01668">
    <property type="entry name" value="YqeG_hyp_ppase"/>
    <property type="match status" value="1"/>
</dbReference>
<dbReference type="AlphaFoldDB" id="A0A2W1JWS0"/>
<dbReference type="RefSeq" id="WP_110985004.1">
    <property type="nucleotide sequence ID" value="NZ_CAWNWM010000002.1"/>
</dbReference>
<dbReference type="EMBL" id="PQWO01000002">
    <property type="protein sequence ID" value="PZD74825.1"/>
    <property type="molecule type" value="Genomic_DNA"/>
</dbReference>
<reference evidence="1 2" key="1">
    <citation type="journal article" date="2018" name="Sci. Rep.">
        <title>A novel species of the marine cyanobacterium Acaryochloris with a unique pigment content and lifestyle.</title>
        <authorList>
            <person name="Partensky F."/>
            <person name="Six C."/>
            <person name="Ratin M."/>
            <person name="Garczarek L."/>
            <person name="Vaulot D."/>
            <person name="Probert I."/>
            <person name="Calteau A."/>
            <person name="Gourvil P."/>
            <person name="Marie D."/>
            <person name="Grebert T."/>
            <person name="Bouchier C."/>
            <person name="Le Panse S."/>
            <person name="Gachenot M."/>
            <person name="Rodriguez F."/>
            <person name="Garrido J.L."/>
        </authorList>
    </citation>
    <scope>NUCLEOTIDE SEQUENCE [LARGE SCALE GENOMIC DNA]</scope>
    <source>
        <strain evidence="1 2">RCC1774</strain>
    </source>
</reference>
<dbReference type="SUPFAM" id="SSF56784">
    <property type="entry name" value="HAD-like"/>
    <property type="match status" value="1"/>
</dbReference>
<dbReference type="GO" id="GO:0008962">
    <property type="term" value="F:phosphatidylglycerophosphatase activity"/>
    <property type="evidence" value="ECO:0007669"/>
    <property type="project" value="InterPro"/>
</dbReference>
<keyword evidence="2" id="KW-1185">Reference proteome</keyword>
<dbReference type="InterPro" id="IPR036412">
    <property type="entry name" value="HAD-like_sf"/>
</dbReference>
<proteinExistence type="predicted"/>
<name>A0A2W1JWS0_9CYAN</name>
<evidence type="ECO:0000313" key="2">
    <source>
        <dbReference type="Proteomes" id="UP000248857"/>
    </source>
</evidence>
<dbReference type="InterPro" id="IPR023214">
    <property type="entry name" value="HAD_sf"/>
</dbReference>
<dbReference type="InterPro" id="IPR010021">
    <property type="entry name" value="PGPP1/Gep4"/>
</dbReference>
<accession>A0A2W1JWS0</accession>